<feature type="compositionally biased region" description="Acidic residues" evidence="1">
    <location>
        <begin position="766"/>
        <end position="777"/>
    </location>
</feature>
<name>A0A3N4L8K8_9PEZI</name>
<organism evidence="2 3">
    <name type="scientific">Terfezia boudieri ATCC MYA-4762</name>
    <dbReference type="NCBI Taxonomy" id="1051890"/>
    <lineage>
        <taxon>Eukaryota</taxon>
        <taxon>Fungi</taxon>
        <taxon>Dikarya</taxon>
        <taxon>Ascomycota</taxon>
        <taxon>Pezizomycotina</taxon>
        <taxon>Pezizomycetes</taxon>
        <taxon>Pezizales</taxon>
        <taxon>Pezizaceae</taxon>
        <taxon>Terfezia</taxon>
    </lineage>
</organism>
<accession>A0A3N4L8K8</accession>
<feature type="compositionally biased region" description="Basic and acidic residues" evidence="1">
    <location>
        <begin position="13"/>
        <end position="27"/>
    </location>
</feature>
<feature type="compositionally biased region" description="Polar residues" evidence="1">
    <location>
        <begin position="1"/>
        <end position="12"/>
    </location>
</feature>
<proteinExistence type="predicted"/>
<feature type="compositionally biased region" description="Low complexity" evidence="1">
    <location>
        <begin position="102"/>
        <end position="115"/>
    </location>
</feature>
<feature type="compositionally biased region" description="Low complexity" evidence="1">
    <location>
        <begin position="177"/>
        <end position="186"/>
    </location>
</feature>
<evidence type="ECO:0000313" key="2">
    <source>
        <dbReference type="EMBL" id="RPB19193.1"/>
    </source>
</evidence>
<gene>
    <name evidence="2" type="ORF">L211DRAFT_853461</name>
</gene>
<evidence type="ECO:0000256" key="1">
    <source>
        <dbReference type="SAM" id="MobiDB-lite"/>
    </source>
</evidence>
<keyword evidence="3" id="KW-1185">Reference proteome</keyword>
<sequence length="922" mass="101977">MSQQTAQFSNSRTTEHSNSRTTERDATDVPTAAQDNYPLRCATPSTPSIHAEDLLQISSVPWTHESNISLNTYASPVAPGSNNLPEQEHALPVASQERNETNEPTLPTNNRPLPESAATTTGLLDKYYAELSEVPWSVDLDLSLKTRSSTDVGPSASIAGEEDMAETVQVLRRVTPSSSINKSPSSGLAAARPSSSNSDDGSSMLVPPTYDSNPAIGLFDAPPAAPGPSNNSEEDSSMLVPPTYDSNPDLHIAVGLFDATSAALTVSSNSDQGSAIVVSSTHQSTTSAGPAVTNPPEENPAQAIQVPASWKIIKYGQRYPNSVSSSQYLTPTPTVEVPSVNISPDSTQRSLELGDESSLTPAEMWQTIYDLPEGARRVNAYTKTVSSFRGPERADFLEKFSEYIVAVNERTNTIATIHKNYLDSLSPTDYAAMRTSLPTLHEKVRYDEITEIHMRSMALENRKRNHRKRIADIWGSDWETSLREILPKDYSEGFLWRLARLANAKQQPPCLDQMSLELKRIIAKRVRTPKLSKSELLQSVDIINLMNIMKDSGKLQVLLYPKRLAQDIVSVRNDETAITTIIPDQDMDSTDSSNISPTNLPQTPKVIDDIQPSITQNSMVAVVISKKRKNLLSPPFSRQKKAKLLPPRIKQSESSQLLPQSDLNRRFFVVDLTIESIHPVLVDEKIDQLKKVAEESSDARVQRNIELASEAVSMIIGGQDKDDRPIAREEILERLQLMWDLLEISPALQEETGNQSKSSSKNKELVEEEDLDDGEENVEEHGINLVYRQRMIRFIRSYHSLAISRVIPTPIMEINNSIATGSGIISEKTKRGRPAKYKSSEDLAEAKRARRVKNTEAVRRHRNQQQQHQQIQASDVDQFPINIDSSNTVIRAVQSTSGPSNSILAIDKSIVNSQTIHTGMDL</sequence>
<dbReference type="Proteomes" id="UP000267821">
    <property type="component" value="Unassembled WGS sequence"/>
</dbReference>
<dbReference type="InParanoid" id="A0A3N4L8K8"/>
<reference evidence="2 3" key="1">
    <citation type="journal article" date="2018" name="Nat. Ecol. Evol.">
        <title>Pezizomycetes genomes reveal the molecular basis of ectomycorrhizal truffle lifestyle.</title>
        <authorList>
            <person name="Murat C."/>
            <person name="Payen T."/>
            <person name="Noel B."/>
            <person name="Kuo A."/>
            <person name="Morin E."/>
            <person name="Chen J."/>
            <person name="Kohler A."/>
            <person name="Krizsan K."/>
            <person name="Balestrini R."/>
            <person name="Da Silva C."/>
            <person name="Montanini B."/>
            <person name="Hainaut M."/>
            <person name="Levati E."/>
            <person name="Barry K.W."/>
            <person name="Belfiori B."/>
            <person name="Cichocki N."/>
            <person name="Clum A."/>
            <person name="Dockter R.B."/>
            <person name="Fauchery L."/>
            <person name="Guy J."/>
            <person name="Iotti M."/>
            <person name="Le Tacon F."/>
            <person name="Lindquist E.A."/>
            <person name="Lipzen A."/>
            <person name="Malagnac F."/>
            <person name="Mello A."/>
            <person name="Molinier V."/>
            <person name="Miyauchi S."/>
            <person name="Poulain J."/>
            <person name="Riccioni C."/>
            <person name="Rubini A."/>
            <person name="Sitrit Y."/>
            <person name="Splivallo R."/>
            <person name="Traeger S."/>
            <person name="Wang M."/>
            <person name="Zifcakova L."/>
            <person name="Wipf D."/>
            <person name="Zambonelli A."/>
            <person name="Paolocci F."/>
            <person name="Nowrousian M."/>
            <person name="Ottonello S."/>
            <person name="Baldrian P."/>
            <person name="Spatafora J.W."/>
            <person name="Henrissat B."/>
            <person name="Nagy L.G."/>
            <person name="Aury J.M."/>
            <person name="Wincker P."/>
            <person name="Grigoriev I.V."/>
            <person name="Bonfante P."/>
            <person name="Martin F.M."/>
        </authorList>
    </citation>
    <scope>NUCLEOTIDE SEQUENCE [LARGE SCALE GENOMIC DNA]</scope>
    <source>
        <strain evidence="2 3">ATCC MYA-4762</strain>
    </source>
</reference>
<feature type="region of interest" description="Disordered" evidence="1">
    <location>
        <begin position="94"/>
        <end position="117"/>
    </location>
</feature>
<feature type="region of interest" description="Disordered" evidence="1">
    <location>
        <begin position="1"/>
        <end position="44"/>
    </location>
</feature>
<dbReference type="OrthoDB" id="5486102at2759"/>
<feature type="compositionally biased region" description="Polar residues" evidence="1">
    <location>
        <begin position="275"/>
        <end position="288"/>
    </location>
</feature>
<dbReference type="STRING" id="1051890.A0A3N4L8K8"/>
<feature type="region of interest" description="Disordered" evidence="1">
    <location>
        <begin position="584"/>
        <end position="605"/>
    </location>
</feature>
<dbReference type="EMBL" id="ML121596">
    <property type="protein sequence ID" value="RPB19193.1"/>
    <property type="molecule type" value="Genomic_DNA"/>
</dbReference>
<evidence type="ECO:0000313" key="3">
    <source>
        <dbReference type="Proteomes" id="UP000267821"/>
    </source>
</evidence>
<feature type="compositionally biased region" description="Polar residues" evidence="1">
    <location>
        <begin position="590"/>
        <end position="602"/>
    </location>
</feature>
<feature type="region of interest" description="Disordered" evidence="1">
    <location>
        <begin position="750"/>
        <end position="777"/>
    </location>
</feature>
<feature type="region of interest" description="Disordered" evidence="1">
    <location>
        <begin position="176"/>
        <end position="244"/>
    </location>
</feature>
<feature type="compositionally biased region" description="Low complexity" evidence="1">
    <location>
        <begin position="194"/>
        <end position="203"/>
    </location>
</feature>
<feature type="region of interest" description="Disordered" evidence="1">
    <location>
        <begin position="275"/>
        <end position="300"/>
    </location>
</feature>
<protein>
    <submittedName>
        <fullName evidence="2">Uncharacterized protein</fullName>
    </submittedName>
</protein>
<dbReference type="AlphaFoldDB" id="A0A3N4L8K8"/>